<keyword evidence="2" id="KW-1185">Reference proteome</keyword>
<dbReference type="AlphaFoldDB" id="A0A915J2F3"/>
<proteinExistence type="predicted"/>
<dbReference type="Proteomes" id="UP000887565">
    <property type="component" value="Unplaced"/>
</dbReference>
<evidence type="ECO:0000313" key="3">
    <source>
        <dbReference type="WBParaSite" id="nRc.2.0.1.t19877-RA"/>
    </source>
</evidence>
<evidence type="ECO:0000256" key="1">
    <source>
        <dbReference type="SAM" id="MobiDB-lite"/>
    </source>
</evidence>
<accession>A0A915J2F3</accession>
<dbReference type="WBParaSite" id="nRc.2.0.1.t19877-RA">
    <property type="protein sequence ID" value="nRc.2.0.1.t19877-RA"/>
    <property type="gene ID" value="nRc.2.0.1.g19877"/>
</dbReference>
<evidence type="ECO:0000313" key="2">
    <source>
        <dbReference type="Proteomes" id="UP000887565"/>
    </source>
</evidence>
<name>A0A915J2F3_ROMCU</name>
<organism evidence="2 3">
    <name type="scientific">Romanomermis culicivorax</name>
    <name type="common">Nematode worm</name>
    <dbReference type="NCBI Taxonomy" id="13658"/>
    <lineage>
        <taxon>Eukaryota</taxon>
        <taxon>Metazoa</taxon>
        <taxon>Ecdysozoa</taxon>
        <taxon>Nematoda</taxon>
        <taxon>Enoplea</taxon>
        <taxon>Dorylaimia</taxon>
        <taxon>Mermithida</taxon>
        <taxon>Mermithoidea</taxon>
        <taxon>Mermithidae</taxon>
        <taxon>Romanomermis</taxon>
    </lineage>
</organism>
<protein>
    <submittedName>
        <fullName evidence="3">Uncharacterized protein</fullName>
    </submittedName>
</protein>
<sequence>MNVTVYAPSSDPITTTAWKCTLRSRKVCTNTESPPNRQHLLPKNRVDRIPTPCPKTESSQGLAARFVESIEEQD</sequence>
<reference evidence="3" key="1">
    <citation type="submission" date="2022-11" db="UniProtKB">
        <authorList>
            <consortium name="WormBaseParasite"/>
        </authorList>
    </citation>
    <scope>IDENTIFICATION</scope>
</reference>
<feature type="region of interest" description="Disordered" evidence="1">
    <location>
        <begin position="28"/>
        <end position="74"/>
    </location>
</feature>